<evidence type="ECO:0000313" key="4">
    <source>
        <dbReference type="Proteomes" id="UP000805614"/>
    </source>
</evidence>
<name>A0ABR7LUX7_9ACTN</name>
<dbReference type="PROSITE" id="PS00893">
    <property type="entry name" value="NUDIX_BOX"/>
    <property type="match status" value="1"/>
</dbReference>
<gene>
    <name evidence="3" type="ORF">HKK74_24610</name>
</gene>
<dbReference type="InterPro" id="IPR015797">
    <property type="entry name" value="NUDIX_hydrolase-like_dom_sf"/>
</dbReference>
<dbReference type="SUPFAM" id="SSF55811">
    <property type="entry name" value="Nudix"/>
    <property type="match status" value="1"/>
</dbReference>
<sequence>MSSTEPRSLIRDLVSEVRPFDEREAEDQRWMLDWIDSGAQLFRLEKPANPPQHLVIYAALIDQGSHSVMLVDHAKAKAWLMPGGHVDPDEDPRRAVVRELREELDIAPPFHPVTGSDPLFLTVTQTRGADSHTDVTLWFVFQADQRTPISPDPVEFSAVQWFRLDRSGWATDQFDPGMARFVAKLSQLLDR</sequence>
<dbReference type="InterPro" id="IPR000086">
    <property type="entry name" value="NUDIX_hydrolase_dom"/>
</dbReference>
<reference evidence="3 4" key="1">
    <citation type="submission" date="2020-06" db="EMBL/GenBank/DDBJ databases">
        <title>Actinomadura xiongansis sp. nov., isolated from soil of Baiyangdian.</title>
        <authorList>
            <person name="Zhang X."/>
        </authorList>
    </citation>
    <scope>NUCLEOTIDE SEQUENCE [LARGE SCALE GENOMIC DNA]</scope>
    <source>
        <strain evidence="3 4">HBUM206468</strain>
    </source>
</reference>
<dbReference type="Gene3D" id="3.90.79.10">
    <property type="entry name" value="Nucleoside Triphosphate Pyrophosphohydrolase"/>
    <property type="match status" value="1"/>
</dbReference>
<dbReference type="InterPro" id="IPR020084">
    <property type="entry name" value="NUDIX_hydrolase_CS"/>
</dbReference>
<evidence type="ECO:0000313" key="3">
    <source>
        <dbReference type="EMBL" id="MBC6468653.1"/>
    </source>
</evidence>
<evidence type="ECO:0000256" key="1">
    <source>
        <dbReference type="ARBA" id="ARBA00022801"/>
    </source>
</evidence>
<accession>A0ABR7LUX7</accession>
<dbReference type="EMBL" id="JABVEC010000020">
    <property type="protein sequence ID" value="MBC6468653.1"/>
    <property type="molecule type" value="Genomic_DNA"/>
</dbReference>
<dbReference type="InterPro" id="IPR051325">
    <property type="entry name" value="Nudix_hydrolase_domain"/>
</dbReference>
<keyword evidence="1" id="KW-0378">Hydrolase</keyword>
<dbReference type="Pfam" id="PF00293">
    <property type="entry name" value="NUDIX"/>
    <property type="match status" value="1"/>
</dbReference>
<dbReference type="PANTHER" id="PTHR21340">
    <property type="entry name" value="DIADENOSINE 5,5-P1,P4-TETRAPHOSPHATE PYROPHOSPHOHYDROLASE MUTT"/>
    <property type="match status" value="1"/>
</dbReference>
<organism evidence="3 4">
    <name type="scientific">Actinomadura alba</name>
    <dbReference type="NCBI Taxonomy" id="406431"/>
    <lineage>
        <taxon>Bacteria</taxon>
        <taxon>Bacillati</taxon>
        <taxon>Actinomycetota</taxon>
        <taxon>Actinomycetes</taxon>
        <taxon>Streptosporangiales</taxon>
        <taxon>Thermomonosporaceae</taxon>
        <taxon>Actinomadura</taxon>
    </lineage>
</organism>
<protein>
    <submittedName>
        <fullName evidence="3">NUDIX domain-containing protein</fullName>
    </submittedName>
</protein>
<evidence type="ECO:0000259" key="2">
    <source>
        <dbReference type="PROSITE" id="PS51462"/>
    </source>
</evidence>
<proteinExistence type="predicted"/>
<dbReference type="Proteomes" id="UP000805614">
    <property type="component" value="Unassembled WGS sequence"/>
</dbReference>
<keyword evidence="4" id="KW-1185">Reference proteome</keyword>
<dbReference type="PANTHER" id="PTHR21340:SF0">
    <property type="entry name" value="BIS(5'-NUCLEOSYL)-TETRAPHOSPHATASE [ASYMMETRICAL]"/>
    <property type="match status" value="1"/>
</dbReference>
<dbReference type="PROSITE" id="PS51462">
    <property type="entry name" value="NUDIX"/>
    <property type="match status" value="1"/>
</dbReference>
<feature type="domain" description="Nudix hydrolase" evidence="2">
    <location>
        <begin position="51"/>
        <end position="184"/>
    </location>
</feature>
<comment type="caution">
    <text evidence="3">The sequence shown here is derived from an EMBL/GenBank/DDBJ whole genome shotgun (WGS) entry which is preliminary data.</text>
</comment>